<accession>A0ABN9QFR5</accession>
<evidence type="ECO:0000313" key="1">
    <source>
        <dbReference type="EMBL" id="CAK0804555.1"/>
    </source>
</evidence>
<feature type="non-terminal residue" evidence="1">
    <location>
        <position position="129"/>
    </location>
</feature>
<organism evidence="1 2">
    <name type="scientific">Prorocentrum cordatum</name>
    <dbReference type="NCBI Taxonomy" id="2364126"/>
    <lineage>
        <taxon>Eukaryota</taxon>
        <taxon>Sar</taxon>
        <taxon>Alveolata</taxon>
        <taxon>Dinophyceae</taxon>
        <taxon>Prorocentrales</taxon>
        <taxon>Prorocentraceae</taxon>
        <taxon>Prorocentrum</taxon>
    </lineage>
</organism>
<reference evidence="1" key="1">
    <citation type="submission" date="2023-10" db="EMBL/GenBank/DDBJ databases">
        <authorList>
            <person name="Chen Y."/>
            <person name="Shah S."/>
            <person name="Dougan E. K."/>
            <person name="Thang M."/>
            <person name="Chan C."/>
        </authorList>
    </citation>
    <scope>NUCLEOTIDE SEQUENCE [LARGE SCALE GENOMIC DNA]</scope>
</reference>
<sequence length="129" mass="14729">ANSGDDGKKPPVPRTCLKSWETIPKSFLNACGRGKFDVMPARELWGLCNVKQKTGAVYATELASEHDERRRVDVKRWLQSRGERVQVEACMKTDIARLLYEEIDKVLPAIKKILAPKKEHRKDGIDQLR</sequence>
<proteinExistence type="predicted"/>
<comment type="caution">
    <text evidence="1">The sequence shown here is derived from an EMBL/GenBank/DDBJ whole genome shotgun (WGS) entry which is preliminary data.</text>
</comment>
<gene>
    <name evidence="1" type="ORF">PCOR1329_LOCUS11314</name>
</gene>
<evidence type="ECO:0000313" key="2">
    <source>
        <dbReference type="Proteomes" id="UP001189429"/>
    </source>
</evidence>
<dbReference type="Proteomes" id="UP001189429">
    <property type="component" value="Unassembled WGS sequence"/>
</dbReference>
<protein>
    <submittedName>
        <fullName evidence="1">Uncharacterized protein</fullName>
    </submittedName>
</protein>
<dbReference type="EMBL" id="CAUYUJ010003259">
    <property type="protein sequence ID" value="CAK0804555.1"/>
    <property type="molecule type" value="Genomic_DNA"/>
</dbReference>
<feature type="non-terminal residue" evidence="1">
    <location>
        <position position="1"/>
    </location>
</feature>
<name>A0ABN9QFR5_9DINO</name>
<keyword evidence="2" id="KW-1185">Reference proteome</keyword>